<proteinExistence type="predicted"/>
<protein>
    <submittedName>
        <fullName evidence="2">Helix-turn-helix domain-containing protein</fullName>
    </submittedName>
</protein>
<evidence type="ECO:0000259" key="1">
    <source>
        <dbReference type="Pfam" id="PF12728"/>
    </source>
</evidence>
<accession>A0ABX6INZ7</accession>
<feature type="domain" description="Helix-turn-helix" evidence="1">
    <location>
        <begin position="13"/>
        <end position="61"/>
    </location>
</feature>
<dbReference type="InterPro" id="IPR009061">
    <property type="entry name" value="DNA-bd_dom_put_sf"/>
</dbReference>
<dbReference type="SUPFAM" id="SSF46955">
    <property type="entry name" value="Putative DNA-binding domain"/>
    <property type="match status" value="1"/>
</dbReference>
<keyword evidence="3" id="KW-1185">Reference proteome</keyword>
<dbReference type="EMBL" id="CP045809">
    <property type="protein sequence ID" value="QHN36880.1"/>
    <property type="molecule type" value="Genomic_DNA"/>
</dbReference>
<evidence type="ECO:0000313" key="3">
    <source>
        <dbReference type="Proteomes" id="UP001059836"/>
    </source>
</evidence>
<sequence length="63" mass="6959">MSATTAVPRLSVTTNEAAEALGVAPRTLRNWRNRGTGPRYRRISPTLVLYRVEDLEAFLTNAG</sequence>
<name>A0ABX6INZ7_9ACTN</name>
<dbReference type="InterPro" id="IPR041657">
    <property type="entry name" value="HTH_17"/>
</dbReference>
<dbReference type="Pfam" id="PF12728">
    <property type="entry name" value="HTH_17"/>
    <property type="match status" value="1"/>
</dbReference>
<dbReference type="RefSeq" id="WP_407649852.1">
    <property type="nucleotide sequence ID" value="NZ_CP045809.1"/>
</dbReference>
<evidence type="ECO:0000313" key="2">
    <source>
        <dbReference type="EMBL" id="QHN36880.1"/>
    </source>
</evidence>
<reference evidence="2" key="1">
    <citation type="journal article" date="2021" name="Nat. Microbiol.">
        <title>Cocultivation of an ultrasmall environmental parasitic bacterium with lytic ability against bacteria associated with wastewater foams.</title>
        <authorList>
            <person name="Batinovic S."/>
            <person name="Rose J.J.A."/>
            <person name="Ratcliffe J."/>
            <person name="Seviour R.J."/>
            <person name="Petrovski S."/>
        </authorList>
    </citation>
    <scope>NUCLEOTIDE SEQUENCE</scope>
    <source>
        <strain evidence="2">CON9</strain>
    </source>
</reference>
<gene>
    <name evidence="2" type="ORF">GII31_20240</name>
</gene>
<organism evidence="2 3">
    <name type="scientific">Gordonia pseudamarae</name>
    <dbReference type="NCBI Taxonomy" id="2831662"/>
    <lineage>
        <taxon>Bacteria</taxon>
        <taxon>Bacillati</taxon>
        <taxon>Actinomycetota</taxon>
        <taxon>Actinomycetes</taxon>
        <taxon>Mycobacteriales</taxon>
        <taxon>Gordoniaceae</taxon>
        <taxon>Gordonia</taxon>
    </lineage>
</organism>
<dbReference type="Proteomes" id="UP001059836">
    <property type="component" value="Chromosome"/>
</dbReference>
<dbReference type="Gene3D" id="1.10.1660.10">
    <property type="match status" value="1"/>
</dbReference>